<protein>
    <submittedName>
        <fullName evidence="2">GNAT family N-acetyltransferase</fullName>
    </submittedName>
</protein>
<dbReference type="RefSeq" id="WP_229641907.1">
    <property type="nucleotide sequence ID" value="NZ_JADWDC010000055.1"/>
</dbReference>
<dbReference type="PROSITE" id="PS51186">
    <property type="entry name" value="GNAT"/>
    <property type="match status" value="1"/>
</dbReference>
<proteinExistence type="predicted"/>
<dbReference type="PANTHER" id="PTHR43792">
    <property type="entry name" value="GNAT FAMILY, PUTATIVE (AFU_ORTHOLOGUE AFUA_3G00765)-RELATED-RELATED"/>
    <property type="match status" value="1"/>
</dbReference>
<dbReference type="Proteomes" id="UP000729733">
    <property type="component" value="Unassembled WGS sequence"/>
</dbReference>
<keyword evidence="3" id="KW-1185">Reference proteome</keyword>
<feature type="domain" description="N-acetyltransferase" evidence="1">
    <location>
        <begin position="9"/>
        <end position="167"/>
    </location>
</feature>
<evidence type="ECO:0000313" key="3">
    <source>
        <dbReference type="Proteomes" id="UP000729733"/>
    </source>
</evidence>
<sequence length="170" mass="19989">MQILETPRLIIRYFTIRDLENLSPILADPQVMEFSIIGVHNSQQIRQFIEQRLLSYIEPGFGLYALIDKQTKELIGYCGFFLQKINADREVEIGYRLATKYWGRGLATEAAQALYQYGRQKFDFKRFVCLIEPDNIRSIRVAQKLGMKLEKQIIYYGINVEMYTVNIDQF</sequence>
<gene>
    <name evidence="2" type="ORF">I4641_17685</name>
</gene>
<evidence type="ECO:0000259" key="1">
    <source>
        <dbReference type="PROSITE" id="PS51186"/>
    </source>
</evidence>
<accession>A0A964BSC6</accession>
<dbReference type="PANTHER" id="PTHR43792:SF1">
    <property type="entry name" value="N-ACETYLTRANSFERASE DOMAIN-CONTAINING PROTEIN"/>
    <property type="match status" value="1"/>
</dbReference>
<dbReference type="Pfam" id="PF13302">
    <property type="entry name" value="Acetyltransf_3"/>
    <property type="match status" value="1"/>
</dbReference>
<dbReference type="InterPro" id="IPR016181">
    <property type="entry name" value="Acyl_CoA_acyltransferase"/>
</dbReference>
<dbReference type="Gene3D" id="3.40.630.30">
    <property type="match status" value="1"/>
</dbReference>
<dbReference type="SUPFAM" id="SSF55729">
    <property type="entry name" value="Acyl-CoA N-acyltransferases (Nat)"/>
    <property type="match status" value="1"/>
</dbReference>
<dbReference type="InterPro" id="IPR000182">
    <property type="entry name" value="GNAT_dom"/>
</dbReference>
<reference evidence="2" key="1">
    <citation type="journal article" date="2021" name="Antonie Van Leeuwenhoek">
        <title>Draft genome and description of Waterburya agarophytonicola gen. nov. sp. nov. (Pleurocapsales, Cyanobacteria): a seaweed symbiont.</title>
        <authorList>
            <person name="Bonthond G."/>
            <person name="Shalygin S."/>
            <person name="Bayer T."/>
            <person name="Weinberger F."/>
        </authorList>
    </citation>
    <scope>NUCLEOTIDE SEQUENCE</scope>
    <source>
        <strain evidence="2">KI4</strain>
    </source>
</reference>
<dbReference type="AlphaFoldDB" id="A0A964BSC6"/>
<dbReference type="EMBL" id="JADWDC010000055">
    <property type="protein sequence ID" value="MCC0178804.1"/>
    <property type="molecule type" value="Genomic_DNA"/>
</dbReference>
<name>A0A964BSC6_9CYAN</name>
<dbReference type="InterPro" id="IPR051531">
    <property type="entry name" value="N-acetyltransferase"/>
</dbReference>
<evidence type="ECO:0000313" key="2">
    <source>
        <dbReference type="EMBL" id="MCC0178804.1"/>
    </source>
</evidence>
<dbReference type="GO" id="GO:0016747">
    <property type="term" value="F:acyltransferase activity, transferring groups other than amino-acyl groups"/>
    <property type="evidence" value="ECO:0007669"/>
    <property type="project" value="InterPro"/>
</dbReference>
<organism evidence="2 3">
    <name type="scientific">Waterburya agarophytonicola KI4</name>
    <dbReference type="NCBI Taxonomy" id="2874699"/>
    <lineage>
        <taxon>Bacteria</taxon>
        <taxon>Bacillati</taxon>
        <taxon>Cyanobacteriota</taxon>
        <taxon>Cyanophyceae</taxon>
        <taxon>Pleurocapsales</taxon>
        <taxon>Hyellaceae</taxon>
        <taxon>Waterburya</taxon>
        <taxon>Waterburya agarophytonicola</taxon>
    </lineage>
</organism>
<comment type="caution">
    <text evidence="2">The sequence shown here is derived from an EMBL/GenBank/DDBJ whole genome shotgun (WGS) entry which is preliminary data.</text>
</comment>